<dbReference type="EMBL" id="VWLE01000349">
    <property type="protein sequence ID" value="KAA3944665.1"/>
    <property type="molecule type" value="Genomic_DNA"/>
</dbReference>
<dbReference type="AlphaFoldDB" id="A0A5M5BZQ5"/>
<gene>
    <name evidence="2" type="ORF">F3D71_19830</name>
</gene>
<dbReference type="Pfam" id="PF12713">
    <property type="entry name" value="DUF3806"/>
    <property type="match status" value="1"/>
</dbReference>
<dbReference type="InterPro" id="IPR024266">
    <property type="entry name" value="DUF3806"/>
</dbReference>
<dbReference type="Gene3D" id="1.20.120.1090">
    <property type="match status" value="1"/>
</dbReference>
<evidence type="ECO:0000313" key="3">
    <source>
        <dbReference type="Proteomes" id="UP000323717"/>
    </source>
</evidence>
<feature type="non-terminal residue" evidence="2">
    <location>
        <position position="1"/>
    </location>
</feature>
<dbReference type="Proteomes" id="UP000323717">
    <property type="component" value="Unassembled WGS sequence"/>
</dbReference>
<reference evidence="2 3" key="1">
    <citation type="journal article" date="2019" name="Nat. Med.">
        <title>A library of human gut bacterial isolates paired with longitudinal multiomics data enables mechanistic microbiome research.</title>
        <authorList>
            <person name="Poyet M."/>
            <person name="Groussin M."/>
            <person name="Gibbons S.M."/>
            <person name="Avila-Pacheco J."/>
            <person name="Jiang X."/>
            <person name="Kearney S.M."/>
            <person name="Perrotta A.R."/>
            <person name="Berdy B."/>
            <person name="Zhao S."/>
            <person name="Lieberman T.D."/>
            <person name="Swanson P.K."/>
            <person name="Smith M."/>
            <person name="Roesemann S."/>
            <person name="Alexander J.E."/>
            <person name="Rich S.A."/>
            <person name="Livny J."/>
            <person name="Vlamakis H."/>
            <person name="Clish C."/>
            <person name="Bullock K."/>
            <person name="Deik A."/>
            <person name="Scott J."/>
            <person name="Pierce K.A."/>
            <person name="Xavier R.J."/>
            <person name="Alm E.J."/>
        </authorList>
    </citation>
    <scope>NUCLEOTIDE SEQUENCE [LARGE SCALE GENOMIC DNA]</scope>
    <source>
        <strain evidence="2 3">BIOML-A163</strain>
    </source>
</reference>
<evidence type="ECO:0000313" key="2">
    <source>
        <dbReference type="EMBL" id="KAA3944665.1"/>
    </source>
</evidence>
<name>A0A5M5BZQ5_BACOV</name>
<comment type="caution">
    <text evidence="2">The sequence shown here is derived from an EMBL/GenBank/DDBJ whole genome shotgun (WGS) entry which is preliminary data.</text>
</comment>
<feature type="domain" description="DUF3806" evidence="1">
    <location>
        <begin position="26"/>
        <end position="109"/>
    </location>
</feature>
<evidence type="ECO:0000259" key="1">
    <source>
        <dbReference type="Pfam" id="PF12713"/>
    </source>
</evidence>
<sequence length="114" mass="13055">INEGYEWVVSTVKQELKKDFQGIEEDLEKLQQVIDSGKIGLKKKEEWLAIGITVCAILANEVDGMEWKTLIDGNREAPVLQYKDRTIDPMKLVWSKVKAGEPCNVIEEYKKCLD</sequence>
<organism evidence="2 3">
    <name type="scientific">Bacteroides ovatus</name>
    <dbReference type="NCBI Taxonomy" id="28116"/>
    <lineage>
        <taxon>Bacteria</taxon>
        <taxon>Pseudomonadati</taxon>
        <taxon>Bacteroidota</taxon>
        <taxon>Bacteroidia</taxon>
        <taxon>Bacteroidales</taxon>
        <taxon>Bacteroidaceae</taxon>
        <taxon>Bacteroides</taxon>
    </lineage>
</organism>
<protein>
    <submittedName>
        <fullName evidence="2">DUF3806 domain-containing protein</fullName>
    </submittedName>
</protein>
<accession>A0A5M5BZQ5</accession>
<proteinExistence type="predicted"/>